<sequence>MRSTKGYLLMAGSVVSFAIMSALVKSIPQINSTITTFVRFAVGVGILGLLAITKKIQLDFYRSPLLVLRGFTGGLAVFLLYFSIVKIGVGKATVFVYSYPIFATLFSVVFYKEKVKVIQWLFVIMAFGGIVLLSVKNGFSVNQISIYELLAIAGSLLSAISVMLVKKLHSTDSSTSIFFSQSLIGFWLFLLPSNMASANGNLHTTLILVSIGIISAIGQLIMTEGYKYVEVSRGSTMQMMVPVFNIVLGYYVFNEVLTLKEWIGAIMVIAGCVGVIGTKGLRFKFFGPR</sequence>
<keyword evidence="3 5" id="KW-1133">Transmembrane helix</keyword>
<organism evidence="7 8">
    <name type="scientific">Plebeiibacterium marinum</name>
    <dbReference type="NCBI Taxonomy" id="2992111"/>
    <lineage>
        <taxon>Bacteria</taxon>
        <taxon>Pseudomonadati</taxon>
        <taxon>Bacteroidota</taxon>
        <taxon>Bacteroidia</taxon>
        <taxon>Marinilabiliales</taxon>
        <taxon>Marinilabiliaceae</taxon>
        <taxon>Plebeiibacterium</taxon>
    </lineage>
</organism>
<dbReference type="Proteomes" id="UP001207408">
    <property type="component" value="Unassembled WGS sequence"/>
</dbReference>
<dbReference type="RefSeq" id="WP_301197612.1">
    <property type="nucleotide sequence ID" value="NZ_JAPDPI010000002.1"/>
</dbReference>
<comment type="subcellular location">
    <subcellularLocation>
        <location evidence="1">Membrane</location>
        <topology evidence="1">Multi-pass membrane protein</topology>
    </subcellularLocation>
</comment>
<feature type="transmembrane region" description="Helical" evidence="5">
    <location>
        <begin position="36"/>
        <end position="53"/>
    </location>
</feature>
<dbReference type="GO" id="GO:0016020">
    <property type="term" value="C:membrane"/>
    <property type="evidence" value="ECO:0007669"/>
    <property type="project" value="UniProtKB-SubCell"/>
</dbReference>
<evidence type="ECO:0000256" key="3">
    <source>
        <dbReference type="ARBA" id="ARBA00022989"/>
    </source>
</evidence>
<dbReference type="InterPro" id="IPR037185">
    <property type="entry name" value="EmrE-like"/>
</dbReference>
<feature type="transmembrane region" description="Helical" evidence="5">
    <location>
        <begin position="202"/>
        <end position="222"/>
    </location>
</feature>
<evidence type="ECO:0000256" key="5">
    <source>
        <dbReference type="SAM" id="Phobius"/>
    </source>
</evidence>
<keyword evidence="4 5" id="KW-0472">Membrane</keyword>
<feature type="transmembrane region" description="Helical" evidence="5">
    <location>
        <begin position="177"/>
        <end position="196"/>
    </location>
</feature>
<feature type="transmembrane region" description="Helical" evidence="5">
    <location>
        <begin position="234"/>
        <end position="253"/>
    </location>
</feature>
<evidence type="ECO:0000256" key="4">
    <source>
        <dbReference type="ARBA" id="ARBA00023136"/>
    </source>
</evidence>
<keyword evidence="2 5" id="KW-0812">Transmembrane</keyword>
<evidence type="ECO:0000313" key="7">
    <source>
        <dbReference type="EMBL" id="MCW3804391.1"/>
    </source>
</evidence>
<dbReference type="SUPFAM" id="SSF103481">
    <property type="entry name" value="Multidrug resistance efflux transporter EmrE"/>
    <property type="match status" value="2"/>
</dbReference>
<protein>
    <submittedName>
        <fullName evidence="7">DMT family transporter</fullName>
    </submittedName>
</protein>
<reference evidence="7" key="1">
    <citation type="submission" date="2022-10" db="EMBL/GenBank/DDBJ databases">
        <authorList>
            <person name="Yu W.X."/>
        </authorList>
    </citation>
    <scope>NUCLEOTIDE SEQUENCE</scope>
    <source>
        <strain evidence="7">D04</strain>
    </source>
</reference>
<dbReference type="AlphaFoldDB" id="A0AAE3MBH6"/>
<name>A0AAE3MBH6_9BACT</name>
<accession>A0AAE3MBH6</accession>
<dbReference type="PANTHER" id="PTHR22911">
    <property type="entry name" value="ACYL-MALONYL CONDENSING ENZYME-RELATED"/>
    <property type="match status" value="1"/>
</dbReference>
<dbReference type="PANTHER" id="PTHR22911:SF6">
    <property type="entry name" value="SOLUTE CARRIER FAMILY 35 MEMBER G1"/>
    <property type="match status" value="1"/>
</dbReference>
<evidence type="ECO:0000256" key="1">
    <source>
        <dbReference type="ARBA" id="ARBA00004141"/>
    </source>
</evidence>
<evidence type="ECO:0000259" key="6">
    <source>
        <dbReference type="Pfam" id="PF00892"/>
    </source>
</evidence>
<feature type="transmembrane region" description="Helical" evidence="5">
    <location>
        <begin position="65"/>
        <end position="88"/>
    </location>
</feature>
<feature type="transmembrane region" description="Helical" evidence="5">
    <location>
        <begin position="118"/>
        <end position="139"/>
    </location>
</feature>
<feature type="domain" description="EamA" evidence="6">
    <location>
        <begin position="147"/>
        <end position="276"/>
    </location>
</feature>
<gene>
    <name evidence="7" type="ORF">OM074_02075</name>
</gene>
<keyword evidence="8" id="KW-1185">Reference proteome</keyword>
<evidence type="ECO:0000256" key="2">
    <source>
        <dbReference type="ARBA" id="ARBA00022692"/>
    </source>
</evidence>
<dbReference type="InterPro" id="IPR000620">
    <property type="entry name" value="EamA_dom"/>
</dbReference>
<comment type="caution">
    <text evidence="7">The sequence shown here is derived from an EMBL/GenBank/DDBJ whole genome shotgun (WGS) entry which is preliminary data.</text>
</comment>
<proteinExistence type="predicted"/>
<feature type="domain" description="EamA" evidence="6">
    <location>
        <begin position="5"/>
        <end position="134"/>
    </location>
</feature>
<evidence type="ECO:0000313" key="8">
    <source>
        <dbReference type="Proteomes" id="UP001207408"/>
    </source>
</evidence>
<dbReference type="EMBL" id="JAPDPI010000002">
    <property type="protein sequence ID" value="MCW3804391.1"/>
    <property type="molecule type" value="Genomic_DNA"/>
</dbReference>
<feature type="transmembrane region" description="Helical" evidence="5">
    <location>
        <begin position="259"/>
        <end position="281"/>
    </location>
</feature>
<feature type="transmembrane region" description="Helical" evidence="5">
    <location>
        <begin position="94"/>
        <end position="111"/>
    </location>
</feature>
<dbReference type="Pfam" id="PF00892">
    <property type="entry name" value="EamA"/>
    <property type="match status" value="2"/>
</dbReference>
<feature type="transmembrane region" description="Helical" evidence="5">
    <location>
        <begin position="145"/>
        <end position="165"/>
    </location>
</feature>